<dbReference type="InterPro" id="IPR025700">
    <property type="entry name" value="Lys/Orn_oxygenase"/>
</dbReference>
<dbReference type="Proteomes" id="UP000249393">
    <property type="component" value="Unassembled WGS sequence"/>
</dbReference>
<dbReference type="SUPFAM" id="SSF51905">
    <property type="entry name" value="FAD/NAD(P)-binding domain"/>
    <property type="match status" value="1"/>
</dbReference>
<keyword evidence="7" id="KW-0560">Oxidoreductase</keyword>
<sequence length="358" mass="38869">MGRMRLAIVGGGAKAAAIAAKAACLKAVRKIEIETVIFERARIGANWNGSHGYTDGRQSLCTPAERDLGFPYELATYGDAVASRMQANFSWAAFMVSTERYGDWVDSGRPPPSHREFADYLDFCVKRSKAGLVSGDVVSLDHADGLWRVGYETASKTRRSKEGFDGVVVTGTGPAKRISTFTDRRLFDGRSFWNALTILPGLAAAAPESPIVVLGSGGTAAACAGWLVRAGIPNQIVILGRSPTLFARTDSAFENRVFRDEDAWRSLSFDDRRRFTERLTRGAVWQSVLDVLGRAKNVEVRQGEITSIQLSSPGSPSLSCRQSIDRLNRRFSGPQPPWASPSWPLHGDPTQAASTGSL</sequence>
<dbReference type="InterPro" id="IPR036188">
    <property type="entry name" value="FAD/NAD-bd_sf"/>
</dbReference>
<evidence type="ECO:0000256" key="5">
    <source>
        <dbReference type="ARBA" id="ARBA00022827"/>
    </source>
</evidence>
<evidence type="ECO:0000256" key="7">
    <source>
        <dbReference type="ARBA" id="ARBA00023002"/>
    </source>
</evidence>
<evidence type="ECO:0000256" key="8">
    <source>
        <dbReference type="SAM" id="MobiDB-lite"/>
    </source>
</evidence>
<evidence type="ECO:0000256" key="1">
    <source>
        <dbReference type="ARBA" id="ARBA00001974"/>
    </source>
</evidence>
<protein>
    <submittedName>
        <fullName evidence="9">Hydroxylase</fullName>
    </submittedName>
</protein>
<evidence type="ECO:0000256" key="6">
    <source>
        <dbReference type="ARBA" id="ARBA00022857"/>
    </source>
</evidence>
<organism evidence="9 10">
    <name type="scientific">Caulobacter segnis</name>
    <dbReference type="NCBI Taxonomy" id="88688"/>
    <lineage>
        <taxon>Bacteria</taxon>
        <taxon>Pseudomonadati</taxon>
        <taxon>Pseudomonadota</taxon>
        <taxon>Alphaproteobacteria</taxon>
        <taxon>Caulobacterales</taxon>
        <taxon>Caulobacteraceae</taxon>
        <taxon>Caulobacter</taxon>
    </lineage>
</organism>
<keyword evidence="4" id="KW-0285">Flavoprotein</keyword>
<accession>A0A2W5V0U2</accession>
<comment type="caution">
    <text evidence="9">The sequence shown here is derived from an EMBL/GenBank/DDBJ whole genome shotgun (WGS) entry which is preliminary data.</text>
</comment>
<keyword evidence="5" id="KW-0274">FAD</keyword>
<dbReference type="Pfam" id="PF13434">
    <property type="entry name" value="Lys_Orn_oxgnase"/>
    <property type="match status" value="1"/>
</dbReference>
<comment type="cofactor">
    <cofactor evidence="1">
        <name>FAD</name>
        <dbReference type="ChEBI" id="CHEBI:57692"/>
    </cofactor>
</comment>
<name>A0A2W5V0U2_9CAUL</name>
<dbReference type="EMBL" id="QFQZ01000038">
    <property type="protein sequence ID" value="PZR33679.1"/>
    <property type="molecule type" value="Genomic_DNA"/>
</dbReference>
<reference evidence="9 10" key="1">
    <citation type="submission" date="2017-08" db="EMBL/GenBank/DDBJ databases">
        <title>Infants hospitalized years apart are colonized by the same room-sourced microbial strains.</title>
        <authorList>
            <person name="Brooks B."/>
            <person name="Olm M.R."/>
            <person name="Firek B.A."/>
            <person name="Baker R."/>
            <person name="Thomas B.C."/>
            <person name="Morowitz M.J."/>
            <person name="Banfield J.F."/>
        </authorList>
    </citation>
    <scope>NUCLEOTIDE SEQUENCE [LARGE SCALE GENOMIC DNA]</scope>
    <source>
        <strain evidence="9">S2_003_000_R2_4</strain>
    </source>
</reference>
<evidence type="ECO:0000313" key="9">
    <source>
        <dbReference type="EMBL" id="PZR33679.1"/>
    </source>
</evidence>
<comment type="pathway">
    <text evidence="2">Siderophore biosynthesis.</text>
</comment>
<evidence type="ECO:0000256" key="4">
    <source>
        <dbReference type="ARBA" id="ARBA00022630"/>
    </source>
</evidence>
<evidence type="ECO:0000256" key="2">
    <source>
        <dbReference type="ARBA" id="ARBA00004924"/>
    </source>
</evidence>
<proteinExistence type="inferred from homology"/>
<dbReference type="GO" id="GO:0016491">
    <property type="term" value="F:oxidoreductase activity"/>
    <property type="evidence" value="ECO:0007669"/>
    <property type="project" value="UniProtKB-KW"/>
</dbReference>
<evidence type="ECO:0000313" key="10">
    <source>
        <dbReference type="Proteomes" id="UP000249393"/>
    </source>
</evidence>
<evidence type="ECO:0000256" key="3">
    <source>
        <dbReference type="ARBA" id="ARBA00007588"/>
    </source>
</evidence>
<gene>
    <name evidence="9" type="ORF">DI526_12890</name>
</gene>
<comment type="similarity">
    <text evidence="3">Belongs to the lysine N(6)-hydroxylase/L-ornithine N(5)-oxygenase family.</text>
</comment>
<dbReference type="AlphaFoldDB" id="A0A2W5V0U2"/>
<feature type="region of interest" description="Disordered" evidence="8">
    <location>
        <begin position="330"/>
        <end position="358"/>
    </location>
</feature>
<keyword evidence="6" id="KW-0521">NADP</keyword>
<dbReference type="Gene3D" id="3.50.50.60">
    <property type="entry name" value="FAD/NAD(P)-binding domain"/>
    <property type="match status" value="1"/>
</dbReference>